<dbReference type="EMBL" id="VUJU01003759">
    <property type="protein sequence ID" value="KAF0756783.1"/>
    <property type="molecule type" value="Genomic_DNA"/>
</dbReference>
<gene>
    <name evidence="2" type="ORF">FWK35_00019158</name>
</gene>
<evidence type="ECO:0000313" key="3">
    <source>
        <dbReference type="Proteomes" id="UP000478052"/>
    </source>
</evidence>
<name>A0A6G0YJ73_APHCR</name>
<dbReference type="Gene3D" id="3.30.420.10">
    <property type="entry name" value="Ribonuclease H-like superfamily/Ribonuclease H"/>
    <property type="match status" value="1"/>
</dbReference>
<dbReference type="GO" id="GO:0003676">
    <property type="term" value="F:nucleic acid binding"/>
    <property type="evidence" value="ECO:0007669"/>
    <property type="project" value="InterPro"/>
</dbReference>
<sequence>MAEAKDVERLTRGRARAEILRTTAVASIRSVHELALRVSSEPKVVPQFLVAVTDLDMLWSQFKLEDESVLDFLIKLDKTSEYSSGLPSEVRALITESKAIADSLIPKGADAVDMSYINSNFASRNVPTPLAPPTVINNSNSRLPEIPLPKFDGDFKYWPTFRDRFKALVDSRSNLTPIDKMYYLIGCLRGSAAEAVRSIPVASDSYDLAWTTLSNRFNRPRMVATSLVDKLLNVPSSTQESLLELTSFLCEFSESVSLLNALNIPDLSSFLLFALAFRRLPISTRKLFESTVTSDYPSMSELLTFVESRVSILELVGDSSSRTNKGTTASKPFYGNQLRKVGDRHKGQQSSHVTSFVTAAPNKTCPCCSEHHLLESCSRFKSWTVDDRTRWTREKKLCFMCFSASHWSNQCKSKTRCHLCNRRHHHLVHIQPSEQRNRDEAPRSDTSLCASAALHQSSASSVVLGTALVHVRDRAGEWQTMRALIDSASQISAVTTACVDRLKLKCTRWTSPVTGLGGVPVVNVQGRVEFSVQPRFATEPVVAVHAWVLPSITADLPRSSLPSTMKDRFSDLALADPTFNIAAPIDILLGGDVYPSVMNGKKIIVGTSLPAAFSSIFGWVLIGPVSDVEIGPVHSLPVSLTASIEGLMEKFWHVEEPVAAPENFTDEGKCETIFRDQFIRLPSGRFSVPLPFRVPVSDSAFAGSRDTAVRRFESLERKLSGDRKLRELYINFMRDYISLGHMSIATSPGTYYIPHHAVYRPEVDSNKLRVVFDASAGTYRGPSLNSCLSPGPKLQQDIVDIITRFRLYRHAFTADIEKMYRQISVLPTYRKYQHIVWRESPHDKLCDYELHTVTYGVNCAPFLALRVLKAIAAEDCDNFVSVRAALERQTYVDDICVGADTEQEAVELQSNLISVLKMSGMELKKWSSNTSSILTSIPIDSRASGPLPFDTDDSYSTKMLGIEWHPDRDEFCCALRLDHTPVFTKRGLLSLVARIFDPLGFVGPSIFLAKFIMQRTWCSGLTWDAPLPDDIHADWAAFVADLASLRIIRIPRYVNARHGSRCLLLGFCDASQRGYAAVAYVRIIDAPTDSCIFLLGSKTKLAPVRTLTVPRLELNAAVLLARWLGRLRHILAPQLNIIDTHAWSDSTVVLSWLTVPHDSFKTYVSNRVHQIHNILPDCQWHHIESVNNPSDCASRGVMPSELVHFSLYWHGPPVIYTDTSSWEPCSPPKNIYELPEVRPTICTARVDGVHVEWFATFSSFDRLIRVTARVLRFISRFRVLRKRASYLFPRDRLSESDDDCVSNLPAYLSKSELDCATRIIILESQHVHFAGLRRELSCTARVSSKSLSKLSPFIDDNAVIRVGGRLKHSNLTYECKHPILVAKQSHLAKLIGERWHRLTCHSGPRVMAALILRQFWIVSIKSVLHKILSRCTVCVRLNAKPVQPFMADLPASRVQQCRPFARVGIDFAGPLQMRELGLRKSRTIKIYISVFVCFSVKAVHLEVVSDLTTNAFLAAFDRFVARRGLPTDVYTDCGTNFIGANKQLHALVNSAEGQVAIANARTACEWHFNPPSAPHFGGLWEAAVRSTKRLLTRVIGVHLFTYEEFTTVLTRIEAVLNSRPLTPASTDPRDLECLTPGHFLIGQPLLAVPPRSTPDAKRNLRDRWKLLDQCHQAFWRRWSSEYLTTLQERSKWTHNVPNINVNDMVVIIENNSAPLMWRLGRVVEVSPGDDGTVRVARVLTTTGLITRPVVKLVPLPVDG</sequence>
<dbReference type="Pfam" id="PF05380">
    <property type="entry name" value="Peptidase_A17"/>
    <property type="match status" value="1"/>
</dbReference>
<dbReference type="GO" id="GO:0042575">
    <property type="term" value="C:DNA polymerase complex"/>
    <property type="evidence" value="ECO:0007669"/>
    <property type="project" value="UniProtKB-ARBA"/>
</dbReference>
<dbReference type="Gene3D" id="3.30.70.270">
    <property type="match status" value="1"/>
</dbReference>
<dbReference type="PANTHER" id="PTHR47331">
    <property type="entry name" value="PHD-TYPE DOMAIN-CONTAINING PROTEIN"/>
    <property type="match status" value="1"/>
</dbReference>
<dbReference type="Gene3D" id="3.10.10.10">
    <property type="entry name" value="HIV Type 1 Reverse Transcriptase, subunit A, domain 1"/>
    <property type="match status" value="1"/>
</dbReference>
<dbReference type="InterPro" id="IPR001584">
    <property type="entry name" value="Integrase_cat-core"/>
</dbReference>
<protein>
    <submittedName>
        <fullName evidence="2">Integrase catalytic domain-containing protein</fullName>
    </submittedName>
</protein>
<keyword evidence="3" id="KW-1185">Reference proteome</keyword>
<evidence type="ECO:0000259" key="1">
    <source>
        <dbReference type="PROSITE" id="PS50994"/>
    </source>
</evidence>
<dbReference type="GO" id="GO:0015074">
    <property type="term" value="P:DNA integration"/>
    <property type="evidence" value="ECO:0007669"/>
    <property type="project" value="InterPro"/>
</dbReference>
<dbReference type="InterPro" id="IPR043128">
    <property type="entry name" value="Rev_trsase/Diguanyl_cyclase"/>
</dbReference>
<dbReference type="PROSITE" id="PS50994">
    <property type="entry name" value="INTEGRASE"/>
    <property type="match status" value="1"/>
</dbReference>
<dbReference type="CDD" id="cd01644">
    <property type="entry name" value="RT_pepA17"/>
    <property type="match status" value="1"/>
</dbReference>
<proteinExistence type="predicted"/>
<organism evidence="2 3">
    <name type="scientific">Aphis craccivora</name>
    <name type="common">Cowpea aphid</name>
    <dbReference type="NCBI Taxonomy" id="307492"/>
    <lineage>
        <taxon>Eukaryota</taxon>
        <taxon>Metazoa</taxon>
        <taxon>Ecdysozoa</taxon>
        <taxon>Arthropoda</taxon>
        <taxon>Hexapoda</taxon>
        <taxon>Insecta</taxon>
        <taxon>Pterygota</taxon>
        <taxon>Neoptera</taxon>
        <taxon>Paraneoptera</taxon>
        <taxon>Hemiptera</taxon>
        <taxon>Sternorrhyncha</taxon>
        <taxon>Aphidomorpha</taxon>
        <taxon>Aphidoidea</taxon>
        <taxon>Aphididae</taxon>
        <taxon>Aphidini</taxon>
        <taxon>Aphis</taxon>
        <taxon>Aphis</taxon>
    </lineage>
</organism>
<feature type="domain" description="Integrase catalytic" evidence="1">
    <location>
        <begin position="1455"/>
        <end position="1644"/>
    </location>
</feature>
<dbReference type="GO" id="GO:0071897">
    <property type="term" value="P:DNA biosynthetic process"/>
    <property type="evidence" value="ECO:0007669"/>
    <property type="project" value="UniProtKB-ARBA"/>
</dbReference>
<dbReference type="InterPro" id="IPR043502">
    <property type="entry name" value="DNA/RNA_pol_sf"/>
</dbReference>
<dbReference type="SUPFAM" id="SSF53098">
    <property type="entry name" value="Ribonuclease H-like"/>
    <property type="match status" value="1"/>
</dbReference>
<dbReference type="OrthoDB" id="6579408at2759"/>
<dbReference type="Proteomes" id="UP000478052">
    <property type="component" value="Unassembled WGS sequence"/>
</dbReference>
<dbReference type="InterPro" id="IPR012337">
    <property type="entry name" value="RNaseH-like_sf"/>
</dbReference>
<dbReference type="SUPFAM" id="SSF56672">
    <property type="entry name" value="DNA/RNA polymerases"/>
    <property type="match status" value="1"/>
</dbReference>
<dbReference type="InterPro" id="IPR005312">
    <property type="entry name" value="DUF1759"/>
</dbReference>
<dbReference type="Pfam" id="PF18701">
    <property type="entry name" value="DUF5641"/>
    <property type="match status" value="1"/>
</dbReference>
<evidence type="ECO:0000313" key="2">
    <source>
        <dbReference type="EMBL" id="KAF0756783.1"/>
    </source>
</evidence>
<dbReference type="PANTHER" id="PTHR47331:SF1">
    <property type="entry name" value="GAG-LIKE PROTEIN"/>
    <property type="match status" value="1"/>
</dbReference>
<accession>A0A6G0YJ73</accession>
<dbReference type="Pfam" id="PF03564">
    <property type="entry name" value="DUF1759"/>
    <property type="match status" value="1"/>
</dbReference>
<dbReference type="InterPro" id="IPR008042">
    <property type="entry name" value="Retrotrans_Pao"/>
</dbReference>
<dbReference type="InterPro" id="IPR040676">
    <property type="entry name" value="DUF5641"/>
</dbReference>
<reference evidence="2 3" key="1">
    <citation type="submission" date="2019-08" db="EMBL/GenBank/DDBJ databases">
        <title>Whole genome of Aphis craccivora.</title>
        <authorList>
            <person name="Voronova N.V."/>
            <person name="Shulinski R.S."/>
            <person name="Bandarenka Y.V."/>
            <person name="Zhorov D.G."/>
            <person name="Warner D."/>
        </authorList>
    </citation>
    <scope>NUCLEOTIDE SEQUENCE [LARGE SCALE GENOMIC DNA]</scope>
    <source>
        <strain evidence="2">180601</strain>
        <tissue evidence="2">Whole Body</tissue>
    </source>
</reference>
<comment type="caution">
    <text evidence="2">The sequence shown here is derived from an EMBL/GenBank/DDBJ whole genome shotgun (WGS) entry which is preliminary data.</text>
</comment>
<dbReference type="InterPro" id="IPR036397">
    <property type="entry name" value="RNaseH_sf"/>
</dbReference>